<evidence type="ECO:0000256" key="2">
    <source>
        <dbReference type="ARBA" id="ARBA00038350"/>
    </source>
</evidence>
<comment type="caution">
    <text evidence="5">The sequence shown here is derived from an EMBL/GenBank/DDBJ whole genome shotgun (WGS) entry which is preliminary data.</text>
</comment>
<evidence type="ECO:0000256" key="1">
    <source>
        <dbReference type="ARBA" id="ARBA00022993"/>
    </source>
</evidence>
<reference evidence="5" key="1">
    <citation type="submission" date="2020-06" db="EMBL/GenBank/DDBJ databases">
        <authorList>
            <consortium name="Plant Systems Biology data submission"/>
        </authorList>
    </citation>
    <scope>NUCLEOTIDE SEQUENCE</scope>
    <source>
        <strain evidence="5">D6</strain>
    </source>
</reference>
<gene>
    <name evidence="5" type="ORF">SEMRO_461_G147690.1</name>
</gene>
<evidence type="ECO:0000313" key="5">
    <source>
        <dbReference type="EMBL" id="CAB9510958.1"/>
    </source>
</evidence>
<dbReference type="GO" id="GO:0015937">
    <property type="term" value="P:coenzyme A biosynthetic process"/>
    <property type="evidence" value="ECO:0007669"/>
    <property type="project" value="UniProtKB-KW"/>
</dbReference>
<dbReference type="GO" id="GO:0071513">
    <property type="term" value="C:phosphopantothenoylcysteine decarboxylase complex"/>
    <property type="evidence" value="ECO:0007669"/>
    <property type="project" value="TreeGrafter"/>
</dbReference>
<dbReference type="GO" id="GO:0010181">
    <property type="term" value="F:FMN binding"/>
    <property type="evidence" value="ECO:0007669"/>
    <property type="project" value="TreeGrafter"/>
</dbReference>
<dbReference type="PANTHER" id="PTHR14359:SF6">
    <property type="entry name" value="PHOSPHOPANTOTHENOYLCYSTEINE DECARBOXYLASE"/>
    <property type="match status" value="1"/>
</dbReference>
<protein>
    <submittedName>
        <fullName evidence="5">Phosphopantothenoylcysteine decarboxylase</fullName>
    </submittedName>
</protein>
<accession>A0A9N8HHR3</accession>
<dbReference type="InterPro" id="IPR036551">
    <property type="entry name" value="Flavin_trans-like"/>
</dbReference>
<feature type="compositionally biased region" description="Polar residues" evidence="3">
    <location>
        <begin position="190"/>
        <end position="201"/>
    </location>
</feature>
<feature type="compositionally biased region" description="Low complexity" evidence="3">
    <location>
        <begin position="202"/>
        <end position="213"/>
    </location>
</feature>
<organism evidence="5 6">
    <name type="scientific">Seminavis robusta</name>
    <dbReference type="NCBI Taxonomy" id="568900"/>
    <lineage>
        <taxon>Eukaryota</taxon>
        <taxon>Sar</taxon>
        <taxon>Stramenopiles</taxon>
        <taxon>Ochrophyta</taxon>
        <taxon>Bacillariophyta</taxon>
        <taxon>Bacillariophyceae</taxon>
        <taxon>Bacillariophycidae</taxon>
        <taxon>Naviculales</taxon>
        <taxon>Naviculaceae</taxon>
        <taxon>Seminavis</taxon>
    </lineage>
</organism>
<feature type="domain" description="Flavoprotein" evidence="4">
    <location>
        <begin position="6"/>
        <end position="185"/>
    </location>
</feature>
<dbReference type="InterPro" id="IPR003382">
    <property type="entry name" value="Flavoprotein"/>
</dbReference>
<dbReference type="Gene3D" id="3.40.50.1950">
    <property type="entry name" value="Flavin prenyltransferase-like"/>
    <property type="match status" value="2"/>
</dbReference>
<evidence type="ECO:0000259" key="4">
    <source>
        <dbReference type="Pfam" id="PF02441"/>
    </source>
</evidence>
<dbReference type="Pfam" id="PF02441">
    <property type="entry name" value="Flavoprotein"/>
    <property type="match status" value="1"/>
</dbReference>
<dbReference type="PANTHER" id="PTHR14359">
    <property type="entry name" value="HOMO-OLIGOMERIC FLAVIN CONTAINING CYS DECARBOXYLASE FAMILY"/>
    <property type="match status" value="1"/>
</dbReference>
<dbReference type="GO" id="GO:0004633">
    <property type="term" value="F:phosphopantothenoylcysteine decarboxylase activity"/>
    <property type="evidence" value="ECO:0007669"/>
    <property type="project" value="TreeGrafter"/>
</dbReference>
<name>A0A9N8HHR3_9STRA</name>
<proteinExistence type="inferred from homology"/>
<dbReference type="EMBL" id="CAICTM010000460">
    <property type="protein sequence ID" value="CAB9510958.1"/>
    <property type="molecule type" value="Genomic_DNA"/>
</dbReference>
<dbReference type="AlphaFoldDB" id="A0A9N8HHR3"/>
<evidence type="ECO:0000256" key="3">
    <source>
        <dbReference type="SAM" id="MobiDB-lite"/>
    </source>
</evidence>
<keyword evidence="1" id="KW-0173">Coenzyme A biosynthesis</keyword>
<comment type="similarity">
    <text evidence="2">Belongs to the HFCD (homooligomeric flavin containing Cys decarboxylase) superfamily.</text>
</comment>
<keyword evidence="6" id="KW-1185">Reference proteome</keyword>
<feature type="region of interest" description="Disordered" evidence="3">
    <location>
        <begin position="184"/>
        <end position="213"/>
    </location>
</feature>
<evidence type="ECO:0000313" key="6">
    <source>
        <dbReference type="Proteomes" id="UP001153069"/>
    </source>
</evidence>
<dbReference type="Proteomes" id="UP001153069">
    <property type="component" value="Unassembled WGS sequence"/>
</dbReference>
<dbReference type="OrthoDB" id="1532798at2759"/>
<dbReference type="SUPFAM" id="SSF52507">
    <property type="entry name" value="Homo-oligomeric flavin-containing Cys decarboxylases, HFCD"/>
    <property type="match status" value="2"/>
</dbReference>
<sequence>MQRQRRVLLAVTGSVAAVKSCELAVRLVEEGNQVRVLLTQGGRHFWDKSKEYNPTVWQKLQQLIQVDSALKSSSSDNEESQNRIQIHDSDEEWRDWNRMGDPVLHIELRDWADICVIAPLSAHTLAKIAQGLCDDTTTCVLRAWDFGHGTRPGKPIILAPAMNTAMYNHPLTQRHLSTVQGFWKEHSNDNPENGESPLSNPKTKQQSASTSSQIMELALARARNQTTMEENRRRENVETQQLMEKLFATLDQEQSTATGGSEAIQTQLPENTCITASSADLAKLATQLVERQRILEDDRKLREENRRRENSMIEDLIARVATVPPQSTSHSVSAPALDPPPAQSNPNIINATCSGVFIVEPQVKTLACGEVGKGAMASVDNILSAVRSALDSC</sequence>